<dbReference type="InterPro" id="IPR019141">
    <property type="entry name" value="DUF2045"/>
</dbReference>
<evidence type="ECO:0000313" key="2">
    <source>
        <dbReference type="EMBL" id="KAK7311390.1"/>
    </source>
</evidence>
<dbReference type="PANTHER" id="PTHR21477">
    <property type="entry name" value="ZGC:172139"/>
    <property type="match status" value="1"/>
</dbReference>
<evidence type="ECO:0008006" key="4">
    <source>
        <dbReference type="Google" id="ProtNLM"/>
    </source>
</evidence>
<dbReference type="PANTHER" id="PTHR21477:SF40">
    <property type="entry name" value="PHLOEM A10-LIKE PROTEIN"/>
    <property type="match status" value="1"/>
</dbReference>
<reference evidence="2 3" key="1">
    <citation type="submission" date="2024-01" db="EMBL/GenBank/DDBJ databases">
        <title>The genomes of 5 underutilized Papilionoideae crops provide insights into root nodulation and disease resistance.</title>
        <authorList>
            <person name="Yuan L."/>
        </authorList>
    </citation>
    <scope>NUCLEOTIDE SEQUENCE [LARGE SCALE GENOMIC DNA]</scope>
    <source>
        <strain evidence="2">LY-2023</strain>
        <tissue evidence="2">Leaf</tissue>
    </source>
</reference>
<keyword evidence="3" id="KW-1185">Reference proteome</keyword>
<feature type="transmembrane region" description="Helical" evidence="1">
    <location>
        <begin position="20"/>
        <end position="40"/>
    </location>
</feature>
<sequence length="458" mass="50259">MHMDHCATHTNFFPTILTTLIYFATFTFPIYLPPSIHYFTFSMDLPLYRKCLRFSRRNRNWLLLIAAFGASGYGAYRAYNSPYVVRKRNCITKLLRAFVSLADLISDSAQTVTAISNDFNHFLASNSDEIPNSLKQLSKIAASNEFSASLARVSQAVTVGILLGYKSQVGNGNNSIDNSSESSSFSDRVLETLFSKAGTGFASVVVGSFARNLVLGFFNAEPVGDKLDRSSSDVPAWVNVIRDERCGKLIGDCVQIFVSTAVTVYLDKTMDVNTYDEIFAGLSNPKHEEKMKGILVSVCNGAVETFVRMSHQVLTNRSAGLNSNSSTSLSSVVPAGDGGGLKPEESLQQLRIGSSVSGVQDSGWLEQIRSTLSVPANQRFVLDVTGRVTFETVRLFVAFLFWRISDGFKRSVNKVHDEVMDKGLEVVRYVGAKSSVILTLCFALYLHIMGGRGILLPA</sequence>
<keyword evidence="1" id="KW-0812">Transmembrane</keyword>
<comment type="caution">
    <text evidence="2">The sequence shown here is derived from an EMBL/GenBank/DDBJ whole genome shotgun (WGS) entry which is preliminary data.</text>
</comment>
<keyword evidence="1" id="KW-1133">Transmembrane helix</keyword>
<dbReference type="Proteomes" id="UP001359559">
    <property type="component" value="Unassembled WGS sequence"/>
</dbReference>
<dbReference type="AlphaFoldDB" id="A0AAN9PTB7"/>
<feature type="transmembrane region" description="Helical" evidence="1">
    <location>
        <begin position="61"/>
        <end position="79"/>
    </location>
</feature>
<evidence type="ECO:0000256" key="1">
    <source>
        <dbReference type="SAM" id="Phobius"/>
    </source>
</evidence>
<organism evidence="2 3">
    <name type="scientific">Clitoria ternatea</name>
    <name type="common">Butterfly pea</name>
    <dbReference type="NCBI Taxonomy" id="43366"/>
    <lineage>
        <taxon>Eukaryota</taxon>
        <taxon>Viridiplantae</taxon>
        <taxon>Streptophyta</taxon>
        <taxon>Embryophyta</taxon>
        <taxon>Tracheophyta</taxon>
        <taxon>Spermatophyta</taxon>
        <taxon>Magnoliopsida</taxon>
        <taxon>eudicotyledons</taxon>
        <taxon>Gunneridae</taxon>
        <taxon>Pentapetalae</taxon>
        <taxon>rosids</taxon>
        <taxon>fabids</taxon>
        <taxon>Fabales</taxon>
        <taxon>Fabaceae</taxon>
        <taxon>Papilionoideae</taxon>
        <taxon>50 kb inversion clade</taxon>
        <taxon>NPAAA clade</taxon>
        <taxon>indigoferoid/millettioid clade</taxon>
        <taxon>Phaseoleae</taxon>
        <taxon>Clitoria</taxon>
    </lineage>
</organism>
<keyword evidence="1" id="KW-0472">Membrane</keyword>
<protein>
    <recommendedName>
        <fullName evidence="4">Protein PHLOEM PROTEIN 2-LIKE A10</fullName>
    </recommendedName>
</protein>
<proteinExistence type="predicted"/>
<evidence type="ECO:0000313" key="3">
    <source>
        <dbReference type="Proteomes" id="UP001359559"/>
    </source>
</evidence>
<gene>
    <name evidence="2" type="ORF">RJT34_09505</name>
</gene>
<accession>A0AAN9PTB7</accession>
<dbReference type="EMBL" id="JAYKXN010000002">
    <property type="protein sequence ID" value="KAK7311390.1"/>
    <property type="molecule type" value="Genomic_DNA"/>
</dbReference>
<name>A0AAN9PTB7_CLITE</name>